<keyword evidence="2" id="KW-1185">Reference proteome</keyword>
<dbReference type="HOGENOM" id="CLU_2385686_0_0_1"/>
<dbReference type="Proteomes" id="UP000054549">
    <property type="component" value="Unassembled WGS sequence"/>
</dbReference>
<sequence length="94" mass="11023">MFILSSRRSSLKGEKHDWRHRQLKFYLPESTRFTLGLHWHINPNNSNNSSKLRLAKAAMYPPSIAAPLQPYSRCTLNLNRRLRDRGSCPRFLCP</sequence>
<organism evidence="1 2">
    <name type="scientific">Amanita muscaria (strain Koide BX008)</name>
    <dbReference type="NCBI Taxonomy" id="946122"/>
    <lineage>
        <taxon>Eukaryota</taxon>
        <taxon>Fungi</taxon>
        <taxon>Dikarya</taxon>
        <taxon>Basidiomycota</taxon>
        <taxon>Agaricomycotina</taxon>
        <taxon>Agaricomycetes</taxon>
        <taxon>Agaricomycetidae</taxon>
        <taxon>Agaricales</taxon>
        <taxon>Pluteineae</taxon>
        <taxon>Amanitaceae</taxon>
        <taxon>Amanita</taxon>
    </lineage>
</organism>
<evidence type="ECO:0000313" key="2">
    <source>
        <dbReference type="Proteomes" id="UP000054549"/>
    </source>
</evidence>
<dbReference type="EMBL" id="KN818256">
    <property type="protein sequence ID" value="KIL63684.1"/>
    <property type="molecule type" value="Genomic_DNA"/>
</dbReference>
<evidence type="ECO:0000313" key="1">
    <source>
        <dbReference type="EMBL" id="KIL63684.1"/>
    </source>
</evidence>
<reference evidence="1 2" key="1">
    <citation type="submission" date="2014-04" db="EMBL/GenBank/DDBJ databases">
        <title>Evolutionary Origins and Diversification of the Mycorrhizal Mutualists.</title>
        <authorList>
            <consortium name="DOE Joint Genome Institute"/>
            <consortium name="Mycorrhizal Genomics Consortium"/>
            <person name="Kohler A."/>
            <person name="Kuo A."/>
            <person name="Nagy L.G."/>
            <person name="Floudas D."/>
            <person name="Copeland A."/>
            <person name="Barry K.W."/>
            <person name="Cichocki N."/>
            <person name="Veneault-Fourrey C."/>
            <person name="LaButti K."/>
            <person name="Lindquist E.A."/>
            <person name="Lipzen A."/>
            <person name="Lundell T."/>
            <person name="Morin E."/>
            <person name="Murat C."/>
            <person name="Riley R."/>
            <person name="Ohm R."/>
            <person name="Sun H."/>
            <person name="Tunlid A."/>
            <person name="Henrissat B."/>
            <person name="Grigoriev I.V."/>
            <person name="Hibbett D.S."/>
            <person name="Martin F."/>
        </authorList>
    </citation>
    <scope>NUCLEOTIDE SEQUENCE [LARGE SCALE GENOMIC DNA]</scope>
    <source>
        <strain evidence="1 2">Koide BX008</strain>
    </source>
</reference>
<dbReference type="AlphaFoldDB" id="A0A0C2TAF7"/>
<accession>A0A0C2TAF7</accession>
<proteinExistence type="predicted"/>
<name>A0A0C2TAF7_AMAMK</name>
<dbReference type="InParanoid" id="A0A0C2TAF7"/>
<gene>
    <name evidence="1" type="ORF">M378DRAFT_164105</name>
</gene>
<protein>
    <submittedName>
        <fullName evidence="1">Uncharacterized protein</fullName>
    </submittedName>
</protein>